<organism evidence="2 3">
    <name type="scientific">Fusarium kuroshium</name>
    <dbReference type="NCBI Taxonomy" id="2010991"/>
    <lineage>
        <taxon>Eukaryota</taxon>
        <taxon>Fungi</taxon>
        <taxon>Dikarya</taxon>
        <taxon>Ascomycota</taxon>
        <taxon>Pezizomycotina</taxon>
        <taxon>Sordariomycetes</taxon>
        <taxon>Hypocreomycetidae</taxon>
        <taxon>Hypocreales</taxon>
        <taxon>Nectriaceae</taxon>
        <taxon>Fusarium</taxon>
        <taxon>Fusarium solani species complex</taxon>
    </lineage>
</organism>
<proteinExistence type="predicted"/>
<feature type="domain" description="Heterokaryon incompatibility" evidence="1">
    <location>
        <begin position="200"/>
        <end position="397"/>
    </location>
</feature>
<dbReference type="InterPro" id="IPR010730">
    <property type="entry name" value="HET"/>
</dbReference>
<reference evidence="2 3" key="1">
    <citation type="submission" date="2017-06" db="EMBL/GenBank/DDBJ databases">
        <title>Comparative genomic analysis of Ambrosia Fusariam Clade fungi.</title>
        <authorList>
            <person name="Stajich J.E."/>
            <person name="Carrillo J."/>
            <person name="Kijimoto T."/>
            <person name="Eskalen A."/>
            <person name="O'Donnell K."/>
            <person name="Kasson M."/>
        </authorList>
    </citation>
    <scope>NUCLEOTIDE SEQUENCE [LARGE SCALE GENOMIC DNA]</scope>
    <source>
        <strain evidence="2">UCR3666</strain>
    </source>
</reference>
<dbReference type="Proteomes" id="UP000277212">
    <property type="component" value="Unassembled WGS sequence"/>
</dbReference>
<dbReference type="EMBL" id="NKUJ01000031">
    <property type="protein sequence ID" value="RMJ17493.1"/>
    <property type="molecule type" value="Genomic_DNA"/>
</dbReference>
<evidence type="ECO:0000313" key="2">
    <source>
        <dbReference type="EMBL" id="RMJ17493.1"/>
    </source>
</evidence>
<dbReference type="Pfam" id="PF26639">
    <property type="entry name" value="Het-6_barrel"/>
    <property type="match status" value="1"/>
</dbReference>
<evidence type="ECO:0000313" key="3">
    <source>
        <dbReference type="Proteomes" id="UP000277212"/>
    </source>
</evidence>
<dbReference type="OrthoDB" id="5416609at2759"/>
<dbReference type="PANTHER" id="PTHR24148:SF64">
    <property type="entry name" value="HETEROKARYON INCOMPATIBILITY DOMAIN-CONTAINING PROTEIN"/>
    <property type="match status" value="1"/>
</dbReference>
<dbReference type="STRING" id="2010991.A0A3M2SIV7"/>
<name>A0A3M2SIV7_9HYPO</name>
<evidence type="ECO:0000259" key="1">
    <source>
        <dbReference type="Pfam" id="PF06985"/>
    </source>
</evidence>
<comment type="caution">
    <text evidence="2">The sequence shown here is derived from an EMBL/GenBank/DDBJ whole genome shotgun (WGS) entry which is preliminary data.</text>
</comment>
<dbReference type="AlphaFoldDB" id="A0A3M2SIV7"/>
<gene>
    <name evidence="2" type="ORF">CDV36_002844</name>
</gene>
<accession>A0A3M2SIV7</accession>
<dbReference type="Pfam" id="PF06985">
    <property type="entry name" value="HET"/>
    <property type="match status" value="1"/>
</dbReference>
<keyword evidence="3" id="KW-1185">Reference proteome</keyword>
<protein>
    <recommendedName>
        <fullName evidence="1">Heterokaryon incompatibility domain-containing protein</fullName>
    </recommendedName>
</protein>
<dbReference type="PANTHER" id="PTHR24148">
    <property type="entry name" value="ANKYRIN REPEAT DOMAIN-CONTAINING PROTEIN 39 HOMOLOG-RELATED"/>
    <property type="match status" value="1"/>
</dbReference>
<sequence>MAIVSDYLLSFLDGLPPEFDEADLKGIWSGRVFPLVLTDDFTANWVAISDPNGLFETPSGERCRVEPQTHHVDRLQLLAQEGSMPTTQRVAYEAIIFAKVAYKLSIGRNRKEPPQFARRRFFNLVATKFPIEWREIIIKHDIHEYDEKESNRRSPLEARVYSCLAHPKNIRLLTLLPSTRVSAPIQCTLHEVDHLSNPSYGALSYVWGTSPSQRSILLNGGEFSIGENLEAALRQLRPRDGQGRTLWTDAICINQGDPQEKAHQVAQMDSIYTSASGVVIWLGHESITSAEVFNDLDTNKEFLNNNSSLLLSYPLMMMRTFHSGDHCPVCRTPKPDELLDGASDIDIPQRTLDIYARQLRSGVFDLPEGRDILTRRTKGLEKILSRPWWKRVWVLQEAILAKKITVHCGQRHADWTIFQTSIFLALSRANRQGVQHSGNLRNRLQDAMTQTRFVASIQRTFIFFFLQRASGYTQVLPKLSLANLLSLTVEFEATDPRDRFFALLSLLPNESSERLALQPDYTVKTRSLYIKAAKHFLETTNRLEVITVPFPPEDLSPGELTLPSWVPNWGARSGWFFNSWYNSVWINEFAPFQAMSLLDDAQNTKDLKESAPLSQEEKLQLFNASLFNASPFSFTFLAWDEILGVRGQSVDVIEDVGPVWVPGHVMKELKVSDIEDEQLDLPDGIPMSVTQAWKFVVQVWKSVALVDQETTYPFTNQSRPEVFWRTILMDRYHLLPHKDPFHLKRISPVISSQNAAQMFGPWGIRCSFPPKTQHDELLLVYYVHTEAGQMWHWKANLHCISLRLFRTKKGYIGLCPPSARPGDEVAILFGAPVPVVLRGFDEGYVHGIMDGEVIQDLRDQGKGMDETDFKLFNII</sequence>
<dbReference type="InterPro" id="IPR052895">
    <property type="entry name" value="HetReg/Transcr_Mod"/>
</dbReference>